<keyword evidence="4" id="KW-0547">Nucleotide-binding</keyword>
<dbReference type="GO" id="GO:0005524">
    <property type="term" value="F:ATP binding"/>
    <property type="evidence" value="ECO:0007669"/>
    <property type="project" value="UniProtKB-KW"/>
</dbReference>
<dbReference type="AlphaFoldDB" id="A0A2P6MUC6"/>
<dbReference type="SUPFAM" id="SSF56112">
    <property type="entry name" value="Protein kinase-like (PK-like)"/>
    <property type="match status" value="1"/>
</dbReference>
<dbReference type="OrthoDB" id="63267at2759"/>
<keyword evidence="3" id="KW-0808">Transferase</keyword>
<dbReference type="FunFam" id="1.10.510.10:FF:000210">
    <property type="entry name" value="Non-specific serine/threonine protein kinase"/>
    <property type="match status" value="1"/>
</dbReference>
<feature type="domain" description="Protein kinase" evidence="8">
    <location>
        <begin position="96"/>
        <end position="359"/>
    </location>
</feature>
<sequence>MDTTQKHLDGGPPTKRKRSAEFEEDEKKPPEGCDVIEMDRLSSEIATEPNGHPEIIDTPKGIDYLPPRLKARTSAPTDDEIASWHSTVPFQPPYDLRHSAGIHENSVGQLQSHRRPQQPEHNLTGKFYCMKILNKTRIFALKQVEHIHNEKTVLSQLSHPFIVKLYKTFKDNRSLYLLLEFIPGGEMFNYIRKAEKFTTEIARFYAAEIVLALEYMHNKNILYRDLKPENIMIDSEGHIRLADFGFGKYVPTDRTNSVCGTPEYLAPEIILSKDYGKAVDWWSLGILIYEMLASTPPFMGDKEHIFLNIISHNKMDFPPDFDPIAKDLVKRLCDPNPSKRLGNSAGAAGAAEVKDHPWFETIDWADILARKNRGPLDPGIEREGDTKCFYTYPDIDDPPILIPNVDLDAMFARF</sequence>
<evidence type="ECO:0000256" key="3">
    <source>
        <dbReference type="ARBA" id="ARBA00022679"/>
    </source>
</evidence>
<dbReference type="SMART" id="SM00220">
    <property type="entry name" value="S_TKc"/>
    <property type="match status" value="1"/>
</dbReference>
<dbReference type="EMBL" id="MDYQ01000395">
    <property type="protein sequence ID" value="PRP75318.1"/>
    <property type="molecule type" value="Genomic_DNA"/>
</dbReference>
<dbReference type="PROSITE" id="PS00108">
    <property type="entry name" value="PROTEIN_KINASE_ST"/>
    <property type="match status" value="1"/>
</dbReference>
<dbReference type="GO" id="GO:0005952">
    <property type="term" value="C:cAMP-dependent protein kinase complex"/>
    <property type="evidence" value="ECO:0007669"/>
    <property type="project" value="TreeGrafter"/>
</dbReference>
<keyword evidence="2" id="KW-0723">Serine/threonine-protein kinase</keyword>
<comment type="caution">
    <text evidence="10">The sequence shown here is derived from an EMBL/GenBank/DDBJ whole genome shotgun (WGS) entry which is preliminary data.</text>
</comment>
<dbReference type="InterPro" id="IPR011009">
    <property type="entry name" value="Kinase-like_dom_sf"/>
</dbReference>
<dbReference type="PANTHER" id="PTHR24353:SF37">
    <property type="entry name" value="CAMP-DEPENDENT PROTEIN KINASE CATALYTIC SUBUNIT PRKX"/>
    <property type="match status" value="1"/>
</dbReference>
<organism evidence="10 11">
    <name type="scientific">Planoprotostelium fungivorum</name>
    <dbReference type="NCBI Taxonomy" id="1890364"/>
    <lineage>
        <taxon>Eukaryota</taxon>
        <taxon>Amoebozoa</taxon>
        <taxon>Evosea</taxon>
        <taxon>Variosea</taxon>
        <taxon>Cavosteliida</taxon>
        <taxon>Cavosteliaceae</taxon>
        <taxon>Planoprotostelium</taxon>
    </lineage>
</organism>
<dbReference type="Proteomes" id="UP000241769">
    <property type="component" value="Unassembled WGS sequence"/>
</dbReference>
<evidence type="ECO:0000313" key="11">
    <source>
        <dbReference type="Proteomes" id="UP000241769"/>
    </source>
</evidence>
<dbReference type="PROSITE" id="PS51285">
    <property type="entry name" value="AGC_KINASE_CTER"/>
    <property type="match status" value="1"/>
</dbReference>
<dbReference type="GO" id="GO:0005829">
    <property type="term" value="C:cytosol"/>
    <property type="evidence" value="ECO:0007669"/>
    <property type="project" value="TreeGrafter"/>
</dbReference>
<dbReference type="Gene3D" id="1.10.510.10">
    <property type="entry name" value="Transferase(Phosphotransferase) domain 1"/>
    <property type="match status" value="1"/>
</dbReference>
<evidence type="ECO:0000313" key="10">
    <source>
        <dbReference type="EMBL" id="PRP75318.1"/>
    </source>
</evidence>
<evidence type="ECO:0000259" key="8">
    <source>
        <dbReference type="PROSITE" id="PS50011"/>
    </source>
</evidence>
<feature type="domain" description="AGC-kinase C-terminal" evidence="9">
    <location>
        <begin position="360"/>
        <end position="414"/>
    </location>
</feature>
<accession>A0A2P6MUC6</accession>
<evidence type="ECO:0000256" key="4">
    <source>
        <dbReference type="ARBA" id="ARBA00022741"/>
    </source>
</evidence>
<evidence type="ECO:0000259" key="9">
    <source>
        <dbReference type="PROSITE" id="PS51285"/>
    </source>
</evidence>
<dbReference type="PANTHER" id="PTHR24353">
    <property type="entry name" value="CYCLIC NUCLEOTIDE-DEPENDENT PROTEIN KINASE"/>
    <property type="match status" value="1"/>
</dbReference>
<proteinExistence type="inferred from homology"/>
<evidence type="ECO:0000256" key="6">
    <source>
        <dbReference type="ARBA" id="ARBA00022840"/>
    </source>
</evidence>
<protein>
    <submittedName>
        <fullName evidence="10">Uncharacterized protein</fullName>
    </submittedName>
</protein>
<feature type="compositionally biased region" description="Basic and acidic residues" evidence="7">
    <location>
        <begin position="19"/>
        <end position="42"/>
    </location>
</feature>
<evidence type="ECO:0000256" key="7">
    <source>
        <dbReference type="SAM" id="MobiDB-lite"/>
    </source>
</evidence>
<dbReference type="GO" id="GO:0004691">
    <property type="term" value="F:cAMP-dependent protein kinase activity"/>
    <property type="evidence" value="ECO:0007669"/>
    <property type="project" value="TreeGrafter"/>
</dbReference>
<dbReference type="STRING" id="1890364.A0A2P6MUC6"/>
<dbReference type="Gene3D" id="3.30.200.20">
    <property type="entry name" value="Phosphorylase Kinase, domain 1"/>
    <property type="match status" value="1"/>
</dbReference>
<dbReference type="InterPro" id="IPR000961">
    <property type="entry name" value="AGC-kinase_C"/>
</dbReference>
<feature type="region of interest" description="Disordered" evidence="7">
    <location>
        <begin position="1"/>
        <end position="63"/>
    </location>
</feature>
<keyword evidence="11" id="KW-1185">Reference proteome</keyword>
<name>A0A2P6MUC6_9EUKA</name>
<keyword evidence="6" id="KW-0067">ATP-binding</keyword>
<comment type="similarity">
    <text evidence="1">Belongs to the protein kinase superfamily. AGC Ser/Thr protein kinase family.</text>
</comment>
<evidence type="ECO:0000256" key="5">
    <source>
        <dbReference type="ARBA" id="ARBA00022777"/>
    </source>
</evidence>
<dbReference type="InterPro" id="IPR008271">
    <property type="entry name" value="Ser/Thr_kinase_AS"/>
</dbReference>
<reference evidence="10 11" key="1">
    <citation type="journal article" date="2018" name="Genome Biol. Evol.">
        <title>Multiple Roots of Fruiting Body Formation in Amoebozoa.</title>
        <authorList>
            <person name="Hillmann F."/>
            <person name="Forbes G."/>
            <person name="Novohradska S."/>
            <person name="Ferling I."/>
            <person name="Riege K."/>
            <person name="Groth M."/>
            <person name="Westermann M."/>
            <person name="Marz M."/>
            <person name="Spaller T."/>
            <person name="Winckler T."/>
            <person name="Schaap P."/>
            <person name="Glockner G."/>
        </authorList>
    </citation>
    <scope>NUCLEOTIDE SEQUENCE [LARGE SCALE GENOMIC DNA]</scope>
    <source>
        <strain evidence="10 11">Jena</strain>
    </source>
</reference>
<evidence type="ECO:0000256" key="1">
    <source>
        <dbReference type="ARBA" id="ARBA00009903"/>
    </source>
</evidence>
<dbReference type="InParanoid" id="A0A2P6MUC6"/>
<evidence type="ECO:0000256" key="2">
    <source>
        <dbReference type="ARBA" id="ARBA00022527"/>
    </source>
</evidence>
<dbReference type="Pfam" id="PF00069">
    <property type="entry name" value="Pkinase"/>
    <property type="match status" value="1"/>
</dbReference>
<dbReference type="PROSITE" id="PS50011">
    <property type="entry name" value="PROTEIN_KINASE_DOM"/>
    <property type="match status" value="1"/>
</dbReference>
<keyword evidence="5" id="KW-0418">Kinase</keyword>
<gene>
    <name evidence="10" type="ORF">PROFUN_05629</name>
</gene>
<dbReference type="InterPro" id="IPR000719">
    <property type="entry name" value="Prot_kinase_dom"/>
</dbReference>